<reference evidence="2" key="1">
    <citation type="submission" date="2023-06" db="EMBL/GenBank/DDBJ databases">
        <title>Genome-scale phylogeny and comparative genomics of the fungal order Sordariales.</title>
        <authorList>
            <consortium name="Lawrence Berkeley National Laboratory"/>
            <person name="Hensen N."/>
            <person name="Bonometti L."/>
            <person name="Westerberg I."/>
            <person name="Brannstrom I.O."/>
            <person name="Guillou S."/>
            <person name="Cros-Aarteil S."/>
            <person name="Calhoun S."/>
            <person name="Haridas S."/>
            <person name="Kuo A."/>
            <person name="Mondo S."/>
            <person name="Pangilinan J."/>
            <person name="Riley R."/>
            <person name="Labutti K."/>
            <person name="Andreopoulos B."/>
            <person name="Lipzen A."/>
            <person name="Chen C."/>
            <person name="Yanf M."/>
            <person name="Daum C."/>
            <person name="Ng V."/>
            <person name="Clum A."/>
            <person name="Steindorff A."/>
            <person name="Ohm R."/>
            <person name="Martin F."/>
            <person name="Silar P."/>
            <person name="Natvig D."/>
            <person name="Lalanne C."/>
            <person name="Gautier V."/>
            <person name="Ament-Velasquez S.L."/>
            <person name="Kruys A."/>
            <person name="Hutchinson M.I."/>
            <person name="Powell A.J."/>
            <person name="Barry K."/>
            <person name="Miller A.N."/>
            <person name="Grigoriev I.V."/>
            <person name="Debuchy R."/>
            <person name="Gladieux P."/>
            <person name="Thoren M.H."/>
            <person name="Johannesson H."/>
        </authorList>
    </citation>
    <scope>NUCLEOTIDE SEQUENCE</scope>
    <source>
        <strain evidence="2">CBS 540.89</strain>
    </source>
</reference>
<dbReference type="EMBL" id="JAUKTV010000009">
    <property type="protein sequence ID" value="KAK0729328.1"/>
    <property type="molecule type" value="Genomic_DNA"/>
</dbReference>
<dbReference type="AlphaFoldDB" id="A0AA40B7Z1"/>
<evidence type="ECO:0000313" key="2">
    <source>
        <dbReference type="EMBL" id="KAK0729328.1"/>
    </source>
</evidence>
<dbReference type="Proteomes" id="UP001172159">
    <property type="component" value="Unassembled WGS sequence"/>
</dbReference>
<accession>A0AA40B7Z1</accession>
<gene>
    <name evidence="2" type="ORF">B0T21DRAFT_210526</name>
</gene>
<keyword evidence="1" id="KW-0812">Transmembrane</keyword>
<evidence type="ECO:0000256" key="1">
    <source>
        <dbReference type="SAM" id="Phobius"/>
    </source>
</evidence>
<feature type="transmembrane region" description="Helical" evidence="1">
    <location>
        <begin position="80"/>
        <end position="103"/>
    </location>
</feature>
<sequence length="186" mass="20287">MPDISCLIQRVEEKPTARPRESIELIPDLFGVVYGYHHEQQQQQHQEKNGKVMTRETRKEMFYMRIGQMSFRQNWVEREVSSSLTLTVCLLILALGVFIGFVAGKWVDLVLFGVGTSAAAAAAVVSPGCVGFGGMNISSASPSWDSLVTGVVGSSSPGEGIHAVVGWEFYHGRNSGTEYCGSWVVA</sequence>
<organism evidence="2 3">
    <name type="scientific">Apiosordaria backusii</name>
    <dbReference type="NCBI Taxonomy" id="314023"/>
    <lineage>
        <taxon>Eukaryota</taxon>
        <taxon>Fungi</taxon>
        <taxon>Dikarya</taxon>
        <taxon>Ascomycota</taxon>
        <taxon>Pezizomycotina</taxon>
        <taxon>Sordariomycetes</taxon>
        <taxon>Sordariomycetidae</taxon>
        <taxon>Sordariales</taxon>
        <taxon>Lasiosphaeriaceae</taxon>
        <taxon>Apiosordaria</taxon>
    </lineage>
</organism>
<comment type="caution">
    <text evidence="2">The sequence shown here is derived from an EMBL/GenBank/DDBJ whole genome shotgun (WGS) entry which is preliminary data.</text>
</comment>
<feature type="transmembrane region" description="Helical" evidence="1">
    <location>
        <begin position="109"/>
        <end position="133"/>
    </location>
</feature>
<keyword evidence="1" id="KW-0472">Membrane</keyword>
<name>A0AA40B7Z1_9PEZI</name>
<keyword evidence="1" id="KW-1133">Transmembrane helix</keyword>
<proteinExistence type="predicted"/>
<protein>
    <submittedName>
        <fullName evidence="2">Uncharacterized protein</fullName>
    </submittedName>
</protein>
<evidence type="ECO:0000313" key="3">
    <source>
        <dbReference type="Proteomes" id="UP001172159"/>
    </source>
</evidence>
<keyword evidence="3" id="KW-1185">Reference proteome</keyword>